<keyword evidence="8" id="KW-1185">Reference proteome</keyword>
<evidence type="ECO:0000259" key="6">
    <source>
        <dbReference type="Pfam" id="PF05175"/>
    </source>
</evidence>
<comment type="catalytic activity">
    <reaction evidence="5">
        <text>L-glutaminyl-[peptide chain release factor] + S-adenosyl-L-methionine = N(5)-methyl-L-glutaminyl-[peptide chain release factor] + S-adenosyl-L-homocysteine + H(+)</text>
        <dbReference type="Rhea" id="RHEA:42896"/>
        <dbReference type="Rhea" id="RHEA-COMP:10271"/>
        <dbReference type="Rhea" id="RHEA-COMP:10272"/>
        <dbReference type="ChEBI" id="CHEBI:15378"/>
        <dbReference type="ChEBI" id="CHEBI:30011"/>
        <dbReference type="ChEBI" id="CHEBI:57856"/>
        <dbReference type="ChEBI" id="CHEBI:59789"/>
        <dbReference type="ChEBI" id="CHEBI:61891"/>
        <dbReference type="EC" id="2.1.1.297"/>
    </reaction>
</comment>
<dbReference type="EC" id="2.1.1.297" evidence="1"/>
<dbReference type="NCBIfam" id="TIGR00536">
    <property type="entry name" value="hemK_fam"/>
    <property type="match status" value="1"/>
</dbReference>
<dbReference type="PANTHER" id="PTHR18895">
    <property type="entry name" value="HEMK METHYLTRANSFERASE"/>
    <property type="match status" value="1"/>
</dbReference>
<evidence type="ECO:0000256" key="3">
    <source>
        <dbReference type="ARBA" id="ARBA00022679"/>
    </source>
</evidence>
<dbReference type="Gene3D" id="3.40.50.150">
    <property type="entry name" value="Vaccinia Virus protein VP39"/>
    <property type="match status" value="1"/>
</dbReference>
<dbReference type="InterPro" id="IPR004556">
    <property type="entry name" value="HemK-like"/>
</dbReference>
<dbReference type="STRING" id="578462.A0A0L0SR24"/>
<dbReference type="InterPro" id="IPR050320">
    <property type="entry name" value="N5-glutamine_MTase"/>
</dbReference>
<dbReference type="OMA" id="ANTHVNG"/>
<dbReference type="GO" id="GO:0003676">
    <property type="term" value="F:nucleic acid binding"/>
    <property type="evidence" value="ECO:0007669"/>
    <property type="project" value="InterPro"/>
</dbReference>
<evidence type="ECO:0000256" key="2">
    <source>
        <dbReference type="ARBA" id="ARBA00022603"/>
    </source>
</evidence>
<dbReference type="PANTHER" id="PTHR18895:SF74">
    <property type="entry name" value="MTRF1L RELEASE FACTOR GLUTAMINE METHYLTRANSFERASE"/>
    <property type="match status" value="1"/>
</dbReference>
<accession>A0A0L0SR24</accession>
<evidence type="ECO:0000313" key="7">
    <source>
        <dbReference type="EMBL" id="KNE64963.1"/>
    </source>
</evidence>
<dbReference type="GO" id="GO:0102559">
    <property type="term" value="F:peptide chain release factor N(5)-glutamine methyltransferase activity"/>
    <property type="evidence" value="ECO:0007669"/>
    <property type="project" value="UniProtKB-EC"/>
</dbReference>
<organism evidence="7 8">
    <name type="scientific">Allomyces macrogynus (strain ATCC 38327)</name>
    <name type="common">Allomyces javanicus var. macrogynus</name>
    <dbReference type="NCBI Taxonomy" id="578462"/>
    <lineage>
        <taxon>Eukaryota</taxon>
        <taxon>Fungi</taxon>
        <taxon>Fungi incertae sedis</taxon>
        <taxon>Blastocladiomycota</taxon>
        <taxon>Blastocladiomycetes</taxon>
        <taxon>Blastocladiales</taxon>
        <taxon>Blastocladiaceae</taxon>
        <taxon>Allomyces</taxon>
    </lineage>
</organism>
<reference evidence="8" key="2">
    <citation type="submission" date="2009-11" db="EMBL/GenBank/DDBJ databases">
        <title>The Genome Sequence of Allomyces macrogynus strain ATCC 38327.</title>
        <authorList>
            <consortium name="The Broad Institute Genome Sequencing Platform"/>
            <person name="Russ C."/>
            <person name="Cuomo C."/>
            <person name="Shea T."/>
            <person name="Young S.K."/>
            <person name="Zeng Q."/>
            <person name="Koehrsen M."/>
            <person name="Haas B."/>
            <person name="Borodovsky M."/>
            <person name="Guigo R."/>
            <person name="Alvarado L."/>
            <person name="Berlin A."/>
            <person name="Borenstein D."/>
            <person name="Chen Z."/>
            <person name="Engels R."/>
            <person name="Freedman E."/>
            <person name="Gellesch M."/>
            <person name="Goldberg J."/>
            <person name="Griggs A."/>
            <person name="Gujja S."/>
            <person name="Heiman D."/>
            <person name="Hepburn T."/>
            <person name="Howarth C."/>
            <person name="Jen D."/>
            <person name="Larson L."/>
            <person name="Lewis B."/>
            <person name="Mehta T."/>
            <person name="Park D."/>
            <person name="Pearson M."/>
            <person name="Roberts A."/>
            <person name="Saif S."/>
            <person name="Shenoy N."/>
            <person name="Sisk P."/>
            <person name="Stolte C."/>
            <person name="Sykes S."/>
            <person name="Walk T."/>
            <person name="White J."/>
            <person name="Yandava C."/>
            <person name="Burger G."/>
            <person name="Gray M.W."/>
            <person name="Holland P.W.H."/>
            <person name="King N."/>
            <person name="Lang F.B.F."/>
            <person name="Roger A.J."/>
            <person name="Ruiz-Trillo I."/>
            <person name="Lander E."/>
            <person name="Nusbaum C."/>
        </authorList>
    </citation>
    <scope>NUCLEOTIDE SEQUENCE [LARGE SCALE GENOMIC DNA]</scope>
    <source>
        <strain evidence="8">ATCC 38327</strain>
    </source>
</reference>
<dbReference type="GO" id="GO:0005739">
    <property type="term" value="C:mitochondrion"/>
    <property type="evidence" value="ECO:0007669"/>
    <property type="project" value="TreeGrafter"/>
</dbReference>
<dbReference type="AlphaFoldDB" id="A0A0L0SR24"/>
<gene>
    <name evidence="7" type="ORF">AMAG_10628</name>
</gene>
<dbReference type="OrthoDB" id="269872at2759"/>
<name>A0A0L0SR24_ALLM3</name>
<evidence type="ECO:0000256" key="4">
    <source>
        <dbReference type="ARBA" id="ARBA00022691"/>
    </source>
</evidence>
<reference evidence="7 8" key="1">
    <citation type="submission" date="2009-11" db="EMBL/GenBank/DDBJ databases">
        <title>Annotation of Allomyces macrogynus ATCC 38327.</title>
        <authorList>
            <consortium name="The Broad Institute Genome Sequencing Platform"/>
            <person name="Russ C."/>
            <person name="Cuomo C."/>
            <person name="Burger G."/>
            <person name="Gray M.W."/>
            <person name="Holland P.W.H."/>
            <person name="King N."/>
            <person name="Lang F.B.F."/>
            <person name="Roger A.J."/>
            <person name="Ruiz-Trillo I."/>
            <person name="Young S.K."/>
            <person name="Zeng Q."/>
            <person name="Gargeya S."/>
            <person name="Fitzgerald M."/>
            <person name="Haas B."/>
            <person name="Abouelleil A."/>
            <person name="Alvarado L."/>
            <person name="Arachchi H.M."/>
            <person name="Berlin A."/>
            <person name="Chapman S.B."/>
            <person name="Gearin G."/>
            <person name="Goldberg J."/>
            <person name="Griggs A."/>
            <person name="Gujja S."/>
            <person name="Hansen M."/>
            <person name="Heiman D."/>
            <person name="Howarth C."/>
            <person name="Larimer J."/>
            <person name="Lui A."/>
            <person name="MacDonald P.J.P."/>
            <person name="McCowen C."/>
            <person name="Montmayeur A."/>
            <person name="Murphy C."/>
            <person name="Neiman D."/>
            <person name="Pearson M."/>
            <person name="Priest M."/>
            <person name="Roberts A."/>
            <person name="Saif S."/>
            <person name="Shea T."/>
            <person name="Sisk P."/>
            <person name="Stolte C."/>
            <person name="Sykes S."/>
            <person name="Wortman J."/>
            <person name="Nusbaum C."/>
            <person name="Birren B."/>
        </authorList>
    </citation>
    <scope>NUCLEOTIDE SEQUENCE [LARGE SCALE GENOMIC DNA]</scope>
    <source>
        <strain evidence="7 8">ATCC 38327</strain>
    </source>
</reference>
<protein>
    <recommendedName>
        <fullName evidence="1">peptide chain release factor N(5)-glutamine methyltransferase</fullName>
        <ecNumber evidence="1">2.1.1.297</ecNumber>
    </recommendedName>
</protein>
<dbReference type="PROSITE" id="PS00092">
    <property type="entry name" value="N6_MTASE"/>
    <property type="match status" value="1"/>
</dbReference>
<sequence>MLKIMDNQPPANTHVNGDTTTRSLIDELSHATNHDRDDAIFELRFLVQHVLTPPTPNGVVPKDTEKPPAPSANGLAAIISTFIPSQLAHLRALIRARVEDHTPLQYLLGSVPFAPDLDLLVEPPILIPRWETEEWALRVADAWFPHSPSVVEDWCTGSGCIALLLKSHFGRFTRVTGFDLNPAAIDLARRNADRNALDVKFHVADVLTDLPRVPGVDLVVANPPYIAASEFTRLEPGVRDWEDRLALVGRGESGAEDYRRLVEIAHARLSNTWRDVRVPRIALEIGHDQGEMVKGMVEAWFDEVEVWQDLAGKDRCVVGYHRKPDAKK</sequence>
<feature type="domain" description="Methyltransferase small" evidence="6">
    <location>
        <begin position="151"/>
        <end position="229"/>
    </location>
</feature>
<dbReference type="SUPFAM" id="SSF53335">
    <property type="entry name" value="S-adenosyl-L-methionine-dependent methyltransferases"/>
    <property type="match status" value="1"/>
</dbReference>
<proteinExistence type="predicted"/>
<dbReference type="CDD" id="cd02440">
    <property type="entry name" value="AdoMet_MTases"/>
    <property type="match status" value="1"/>
</dbReference>
<dbReference type="InterPro" id="IPR029063">
    <property type="entry name" value="SAM-dependent_MTases_sf"/>
</dbReference>
<dbReference type="GO" id="GO:0032259">
    <property type="term" value="P:methylation"/>
    <property type="evidence" value="ECO:0007669"/>
    <property type="project" value="UniProtKB-KW"/>
</dbReference>
<keyword evidence="2 7" id="KW-0489">Methyltransferase</keyword>
<dbReference type="Pfam" id="PF05175">
    <property type="entry name" value="MTS"/>
    <property type="match status" value="1"/>
</dbReference>
<dbReference type="Proteomes" id="UP000054350">
    <property type="component" value="Unassembled WGS sequence"/>
</dbReference>
<keyword evidence="3 7" id="KW-0808">Transferase</keyword>
<dbReference type="eggNOG" id="KOG2904">
    <property type="taxonomic scope" value="Eukaryota"/>
</dbReference>
<keyword evidence="4" id="KW-0949">S-adenosyl-L-methionine</keyword>
<dbReference type="EMBL" id="GG745346">
    <property type="protein sequence ID" value="KNE64963.1"/>
    <property type="molecule type" value="Genomic_DNA"/>
</dbReference>
<dbReference type="InterPro" id="IPR002052">
    <property type="entry name" value="DNA_methylase_N6_adenine_CS"/>
</dbReference>
<dbReference type="InterPro" id="IPR007848">
    <property type="entry name" value="Small_mtfrase_dom"/>
</dbReference>
<evidence type="ECO:0000256" key="1">
    <source>
        <dbReference type="ARBA" id="ARBA00012771"/>
    </source>
</evidence>
<evidence type="ECO:0000313" key="8">
    <source>
        <dbReference type="Proteomes" id="UP000054350"/>
    </source>
</evidence>
<evidence type="ECO:0000256" key="5">
    <source>
        <dbReference type="ARBA" id="ARBA00048391"/>
    </source>
</evidence>
<dbReference type="VEuPathDB" id="FungiDB:AMAG_10628"/>